<organism evidence="2 3">
    <name type="scientific">Porites lobata</name>
    <dbReference type="NCBI Taxonomy" id="104759"/>
    <lineage>
        <taxon>Eukaryota</taxon>
        <taxon>Metazoa</taxon>
        <taxon>Cnidaria</taxon>
        <taxon>Anthozoa</taxon>
        <taxon>Hexacorallia</taxon>
        <taxon>Scleractinia</taxon>
        <taxon>Fungiina</taxon>
        <taxon>Poritidae</taxon>
        <taxon>Porites</taxon>
    </lineage>
</organism>
<dbReference type="Proteomes" id="UP001159405">
    <property type="component" value="Unassembled WGS sequence"/>
</dbReference>
<feature type="compositionally biased region" description="Basic and acidic residues" evidence="1">
    <location>
        <begin position="19"/>
        <end position="37"/>
    </location>
</feature>
<sequence length="79" mass="8913">MEWNSFVCFTVDKENGREPVKQQRKEINRTRRADGNERSSAALVAGSLQIEEGGRDEVWDHETMFSQLAKQSPCIVASG</sequence>
<dbReference type="EMBL" id="CALNXK010000125">
    <property type="protein sequence ID" value="CAH3163124.1"/>
    <property type="molecule type" value="Genomic_DNA"/>
</dbReference>
<evidence type="ECO:0000313" key="2">
    <source>
        <dbReference type="EMBL" id="CAH3163124.1"/>
    </source>
</evidence>
<comment type="caution">
    <text evidence="2">The sequence shown here is derived from an EMBL/GenBank/DDBJ whole genome shotgun (WGS) entry which is preliminary data.</text>
</comment>
<name>A0ABN8QFC0_9CNID</name>
<evidence type="ECO:0000256" key="1">
    <source>
        <dbReference type="SAM" id="MobiDB-lite"/>
    </source>
</evidence>
<evidence type="ECO:0000313" key="3">
    <source>
        <dbReference type="Proteomes" id="UP001159405"/>
    </source>
</evidence>
<keyword evidence="3" id="KW-1185">Reference proteome</keyword>
<accession>A0ABN8QFC0</accession>
<proteinExistence type="predicted"/>
<feature type="region of interest" description="Disordered" evidence="1">
    <location>
        <begin position="19"/>
        <end position="40"/>
    </location>
</feature>
<reference evidence="2 3" key="1">
    <citation type="submission" date="2022-05" db="EMBL/GenBank/DDBJ databases">
        <authorList>
            <consortium name="Genoscope - CEA"/>
            <person name="William W."/>
        </authorList>
    </citation>
    <scope>NUCLEOTIDE SEQUENCE [LARGE SCALE GENOMIC DNA]</scope>
</reference>
<protein>
    <submittedName>
        <fullName evidence="2">Uncharacterized protein</fullName>
    </submittedName>
</protein>
<gene>
    <name evidence="2" type="ORF">PLOB_00005644</name>
</gene>